<sequence>MVQNLRKLIQQVASHAEQFTFKATQLKQRAVESGIASGQITKTVQGLAIGSERQHNNICLHTRAFIYGGGASGIHSSI</sequence>
<proteinExistence type="predicted"/>
<reference evidence="1" key="1">
    <citation type="submission" date="2019-10" db="EMBL/GenBank/DDBJ databases">
        <title>Description of Paenibacillus glebae sp. nov.</title>
        <authorList>
            <person name="Carlier A."/>
            <person name="Qi S."/>
        </authorList>
    </citation>
    <scope>NUCLEOTIDE SEQUENCE</scope>
    <source>
        <strain evidence="1">LMG 31456</strain>
    </source>
</reference>
<dbReference type="AlphaFoldDB" id="A0A972GUC3"/>
<dbReference type="EMBL" id="WHOD01000102">
    <property type="protein sequence ID" value="NOU96852.1"/>
    <property type="molecule type" value="Genomic_DNA"/>
</dbReference>
<organism evidence="1 2">
    <name type="scientific">Paenibacillus foliorum</name>
    <dbReference type="NCBI Taxonomy" id="2654974"/>
    <lineage>
        <taxon>Bacteria</taxon>
        <taxon>Bacillati</taxon>
        <taxon>Bacillota</taxon>
        <taxon>Bacilli</taxon>
        <taxon>Bacillales</taxon>
        <taxon>Paenibacillaceae</taxon>
        <taxon>Paenibacillus</taxon>
    </lineage>
</organism>
<gene>
    <name evidence="1" type="ORF">GC093_27050</name>
</gene>
<evidence type="ECO:0000313" key="2">
    <source>
        <dbReference type="Proteomes" id="UP000641588"/>
    </source>
</evidence>
<comment type="caution">
    <text evidence="1">The sequence shown here is derived from an EMBL/GenBank/DDBJ whole genome shotgun (WGS) entry which is preliminary data.</text>
</comment>
<dbReference type="Proteomes" id="UP000641588">
    <property type="component" value="Unassembled WGS sequence"/>
</dbReference>
<protein>
    <submittedName>
        <fullName evidence="1">Uncharacterized protein</fullName>
    </submittedName>
</protein>
<dbReference type="RefSeq" id="WP_171655087.1">
    <property type="nucleotide sequence ID" value="NZ_WHOD01000102.1"/>
</dbReference>
<evidence type="ECO:0000313" key="1">
    <source>
        <dbReference type="EMBL" id="NOU96852.1"/>
    </source>
</evidence>
<name>A0A972GUC3_9BACL</name>
<accession>A0A972GUC3</accession>
<keyword evidence="2" id="KW-1185">Reference proteome</keyword>